<evidence type="ECO:0000313" key="2">
    <source>
        <dbReference type="EMBL" id="OSQ42470.1"/>
    </source>
</evidence>
<keyword evidence="1" id="KW-0812">Transmembrane</keyword>
<keyword evidence="1" id="KW-1133">Transmembrane helix</keyword>
<dbReference type="STRING" id="1123756.MGEO_20510"/>
<protein>
    <submittedName>
        <fullName evidence="2">Uncharacterized protein</fullName>
    </submittedName>
</protein>
<gene>
    <name evidence="2" type="ORF">MGEO_20510</name>
</gene>
<evidence type="ECO:0000256" key="1">
    <source>
        <dbReference type="SAM" id="Phobius"/>
    </source>
</evidence>
<organism evidence="2 3">
    <name type="scientific">Marivita geojedonensis</name>
    <dbReference type="NCBI Taxonomy" id="1123756"/>
    <lineage>
        <taxon>Bacteria</taxon>
        <taxon>Pseudomonadati</taxon>
        <taxon>Pseudomonadota</taxon>
        <taxon>Alphaproteobacteria</taxon>
        <taxon>Rhodobacterales</taxon>
        <taxon>Roseobacteraceae</taxon>
        <taxon>Marivita</taxon>
    </lineage>
</organism>
<keyword evidence="3" id="KW-1185">Reference proteome</keyword>
<evidence type="ECO:0000313" key="3">
    <source>
        <dbReference type="Proteomes" id="UP000193926"/>
    </source>
</evidence>
<proteinExistence type="predicted"/>
<dbReference type="AlphaFoldDB" id="A0A1X4N8C3"/>
<comment type="caution">
    <text evidence="2">The sequence shown here is derived from an EMBL/GenBank/DDBJ whole genome shotgun (WGS) entry which is preliminary data.</text>
</comment>
<accession>A0A1X4N8C3</accession>
<feature type="transmembrane region" description="Helical" evidence="1">
    <location>
        <begin position="78"/>
        <end position="95"/>
    </location>
</feature>
<dbReference type="RefSeq" id="WP_085641626.1">
    <property type="nucleotide sequence ID" value="NZ_JFKC01000047.1"/>
</dbReference>
<name>A0A1X4N8C3_9RHOB</name>
<reference evidence="2 3" key="1">
    <citation type="submission" date="2014-03" db="EMBL/GenBank/DDBJ databases">
        <title>The draft genome sequence of Marivita geojedonensis KCTC 23882.</title>
        <authorList>
            <person name="Lai Q."/>
            <person name="Shao Z."/>
        </authorList>
    </citation>
    <scope>NUCLEOTIDE SEQUENCE [LARGE SCALE GENOMIC DNA]</scope>
    <source>
        <strain evidence="2 3">DPG-138</strain>
    </source>
</reference>
<sequence>MGISLNPILSEDLDPAIAANLEPGEVVLWQGAPEVRSLSNLFGRALAALGLILGILLLLGLGPLLVPGLALASGSTTVPGLVLVAFSGFFSWLGWQERDENWRFAITDRRLLIIRGGKLFRSALPGEIRTLRIRGNIVYWARSDTSSSEGKKNSGRYIGFRGMRHPEEMKGTLEAWRESFSQRAEETAAAFTEASTSADPTSPDITRVLHPETGLHIDVPSSWQIMVDDAYDGPLQVFGITILPRIIRSGGERAYGDGKPWTVLKVRGAPDAGLYMTVRNAPLTQTLEAVENDPWAERFGLEVLQTTPDLEIGPFKGFSIVRKMQGGSVLTGFGRVESPVATRMVWLGSGKRSIELTGMARLDMEDVQYAIDAMVNSLGYQ</sequence>
<dbReference type="OrthoDB" id="7877077at2"/>
<dbReference type="Proteomes" id="UP000193926">
    <property type="component" value="Unassembled WGS sequence"/>
</dbReference>
<feature type="transmembrane region" description="Helical" evidence="1">
    <location>
        <begin position="46"/>
        <end position="66"/>
    </location>
</feature>
<keyword evidence="1" id="KW-0472">Membrane</keyword>
<dbReference type="EMBL" id="JFKC01000047">
    <property type="protein sequence ID" value="OSQ42470.1"/>
    <property type="molecule type" value="Genomic_DNA"/>
</dbReference>